<name>A0A449BHY9_9MOLU</name>
<accession>A0A449BHY9</accession>
<dbReference type="EMBL" id="LR215050">
    <property type="protein sequence ID" value="VEU82068.1"/>
    <property type="molecule type" value="Genomic_DNA"/>
</dbReference>
<keyword evidence="1" id="KW-0812">Transmembrane</keyword>
<keyword evidence="1" id="KW-0472">Membrane</keyword>
<dbReference type="AlphaFoldDB" id="A0A449BHY9"/>
<dbReference type="Proteomes" id="UP000290909">
    <property type="component" value="Chromosome"/>
</dbReference>
<keyword evidence="3" id="KW-1185">Reference proteome</keyword>
<evidence type="ECO:0000256" key="1">
    <source>
        <dbReference type="SAM" id="Phobius"/>
    </source>
</evidence>
<dbReference type="STRING" id="1408416.GCA_000702765_00628"/>
<organism evidence="2 3">
    <name type="scientific">Acholeplasma hippikon</name>
    <dbReference type="NCBI Taxonomy" id="264636"/>
    <lineage>
        <taxon>Bacteria</taxon>
        <taxon>Bacillati</taxon>
        <taxon>Mycoplasmatota</taxon>
        <taxon>Mollicutes</taxon>
        <taxon>Acholeplasmatales</taxon>
        <taxon>Acholeplasmataceae</taxon>
        <taxon>Acholeplasma</taxon>
    </lineage>
</organism>
<reference evidence="2 3" key="1">
    <citation type="submission" date="2019-01" db="EMBL/GenBank/DDBJ databases">
        <authorList>
            <consortium name="Pathogen Informatics"/>
        </authorList>
    </citation>
    <scope>NUCLEOTIDE SEQUENCE [LARGE SCALE GENOMIC DNA]</scope>
    <source>
        <strain evidence="2 3">NCTC10172</strain>
    </source>
</reference>
<protein>
    <submittedName>
        <fullName evidence="2">Uncharacterized protein</fullName>
    </submittedName>
</protein>
<sequence length="78" mass="9362">MRKKSKAEKWIILETTIGCLFLLAGSIIGFNLGFEIQSTGDENYKWIFLASLFCLLMIPISIFLIYKRYFRRWNIWKY</sequence>
<proteinExistence type="predicted"/>
<feature type="transmembrane region" description="Helical" evidence="1">
    <location>
        <begin position="46"/>
        <end position="66"/>
    </location>
</feature>
<keyword evidence="1" id="KW-1133">Transmembrane helix</keyword>
<gene>
    <name evidence="2" type="ORF">NCTC10172_00074</name>
</gene>
<evidence type="ECO:0000313" key="2">
    <source>
        <dbReference type="EMBL" id="VEU82068.1"/>
    </source>
</evidence>
<feature type="transmembrane region" description="Helical" evidence="1">
    <location>
        <begin position="12"/>
        <end position="34"/>
    </location>
</feature>
<dbReference type="KEGG" id="ahk:NCTC10172_00074"/>
<evidence type="ECO:0000313" key="3">
    <source>
        <dbReference type="Proteomes" id="UP000290909"/>
    </source>
</evidence>